<dbReference type="NCBIfam" id="TIGR00787">
    <property type="entry name" value="dctP"/>
    <property type="match status" value="1"/>
</dbReference>
<evidence type="ECO:0000313" key="5">
    <source>
        <dbReference type="EMBL" id="OWV30615.1"/>
    </source>
</evidence>
<dbReference type="RefSeq" id="WP_088699281.1">
    <property type="nucleotide sequence ID" value="NZ_JPUA01000014.1"/>
</dbReference>
<evidence type="ECO:0000313" key="6">
    <source>
        <dbReference type="Proteomes" id="UP000197334"/>
    </source>
</evidence>
<dbReference type="Proteomes" id="UP000197334">
    <property type="component" value="Unassembled WGS sequence"/>
</dbReference>
<dbReference type="InterPro" id="IPR038404">
    <property type="entry name" value="TRAP_DctP_sf"/>
</dbReference>
<organism evidence="5 6">
    <name type="scientific">Halomonas campaniensis</name>
    <dbReference type="NCBI Taxonomy" id="213554"/>
    <lineage>
        <taxon>Bacteria</taxon>
        <taxon>Pseudomonadati</taxon>
        <taxon>Pseudomonadota</taxon>
        <taxon>Gammaproteobacteria</taxon>
        <taxon>Oceanospirillales</taxon>
        <taxon>Halomonadaceae</taxon>
        <taxon>Halomonas</taxon>
    </lineage>
</organism>
<accession>A0A246S4E9</accession>
<dbReference type="PANTHER" id="PTHR33376">
    <property type="match status" value="1"/>
</dbReference>
<comment type="caution">
    <text evidence="5">The sequence shown here is derived from an EMBL/GenBank/DDBJ whole genome shotgun (WGS) entry which is preliminary data.</text>
</comment>
<gene>
    <name evidence="5" type="ORF">JI62_05895</name>
</gene>
<dbReference type="SUPFAM" id="SSF53850">
    <property type="entry name" value="Periplasmic binding protein-like II"/>
    <property type="match status" value="1"/>
</dbReference>
<keyword evidence="3 4" id="KW-0732">Signal</keyword>
<evidence type="ECO:0000256" key="4">
    <source>
        <dbReference type="SAM" id="SignalP"/>
    </source>
</evidence>
<comment type="similarity">
    <text evidence="1">Belongs to the bacterial solute-binding protein 7 family.</text>
</comment>
<protein>
    <submittedName>
        <fullName evidence="5">ABC transporter substrate-binding protein</fullName>
    </submittedName>
</protein>
<proteinExistence type="inferred from homology"/>
<dbReference type="OrthoDB" id="9771186at2"/>
<dbReference type="PANTHER" id="PTHR33376:SF7">
    <property type="entry name" value="C4-DICARBOXYLATE-BINDING PROTEIN DCTB"/>
    <property type="match status" value="1"/>
</dbReference>
<dbReference type="GO" id="GO:0055085">
    <property type="term" value="P:transmembrane transport"/>
    <property type="evidence" value="ECO:0007669"/>
    <property type="project" value="InterPro"/>
</dbReference>
<dbReference type="Gene3D" id="3.40.190.170">
    <property type="entry name" value="Bacterial extracellular solute-binding protein, family 7"/>
    <property type="match status" value="1"/>
</dbReference>
<dbReference type="GO" id="GO:0030288">
    <property type="term" value="C:outer membrane-bounded periplasmic space"/>
    <property type="evidence" value="ECO:0007669"/>
    <property type="project" value="InterPro"/>
</dbReference>
<name>A0A246S4E9_9GAMM</name>
<keyword evidence="6" id="KW-1185">Reference proteome</keyword>
<evidence type="ECO:0000256" key="1">
    <source>
        <dbReference type="ARBA" id="ARBA00009023"/>
    </source>
</evidence>
<dbReference type="Pfam" id="PF03480">
    <property type="entry name" value="DctP"/>
    <property type="match status" value="1"/>
</dbReference>
<keyword evidence="2" id="KW-0813">Transport</keyword>
<feature type="signal peptide" evidence="4">
    <location>
        <begin position="1"/>
        <end position="23"/>
    </location>
</feature>
<dbReference type="EMBL" id="JPUA01000014">
    <property type="protein sequence ID" value="OWV30615.1"/>
    <property type="molecule type" value="Genomic_DNA"/>
</dbReference>
<dbReference type="InterPro" id="IPR018389">
    <property type="entry name" value="DctP_fam"/>
</dbReference>
<sequence>MKKMTFLAATALTGLTTLVPAMAQEFGNHTFRVSNGAAQDHPVATGVDAMSSCLQEGSGGAMKLRAFYSGQLGDDAQATQSVRSGSIDMVVAGADALAGIEPAMGVFSLPFLFSDFDEVDQVMTGPYANDLAEKMPGHQLVMLSIWENGFRHATNSVRPIQSVADFEGLSIRVIQNPIYLATFRALDANPVPMSFGEVFTALETGAVDGMENPLPLIQSQRFYEVQDYVTLTQHAYSPLPVLMSERKWNGLNEDEQNLVRECAVAARDPQVTRAREAVDEARAALESEGMEFTELSEEAMAELRETVAPVYESSRDALGGDNIDRMMEQLDSIRSGN</sequence>
<reference evidence="5 6" key="1">
    <citation type="submission" date="2014-08" db="EMBL/GenBank/DDBJ databases">
        <title>Draft genome sequence of a novel L-asparaginase producing marine bacterium, Halomonas campaniensis.</title>
        <authorList>
            <person name="Sundarakrishnan B."/>
            <person name="Moushumi Priya A."/>
            <person name="Raman G."/>
            <person name="Sakthivel N."/>
            <person name="Park S."/>
            <person name="Jayachandran S."/>
        </authorList>
    </citation>
    <scope>NUCLEOTIDE SEQUENCE [LARGE SCALE GENOMIC DNA]</scope>
    <source>
        <strain evidence="5 6">SK03</strain>
    </source>
</reference>
<dbReference type="InterPro" id="IPR004682">
    <property type="entry name" value="TRAP_DctP"/>
</dbReference>
<evidence type="ECO:0000256" key="2">
    <source>
        <dbReference type="ARBA" id="ARBA00022448"/>
    </source>
</evidence>
<dbReference type="PIRSF" id="PIRSF006470">
    <property type="entry name" value="DctB"/>
    <property type="match status" value="1"/>
</dbReference>
<feature type="chain" id="PRO_5012670515" evidence="4">
    <location>
        <begin position="24"/>
        <end position="337"/>
    </location>
</feature>
<evidence type="ECO:0000256" key="3">
    <source>
        <dbReference type="ARBA" id="ARBA00022729"/>
    </source>
</evidence>
<dbReference type="AlphaFoldDB" id="A0A246S4E9"/>
<dbReference type="NCBIfam" id="NF037995">
    <property type="entry name" value="TRAP_S1"/>
    <property type="match status" value="1"/>
</dbReference>